<sequence length="447" mass="48062">MKRNLLKGFTAAVSVVTAVALAGCGAASNTTTGSTPAPAAGTDTKAADAGKPVKLKIYAQYADADTKGPYDYAVAELKKEMPNVELELDVQSQDDGQKLKTYAATGNLPDIFGVALDQIEAFKKSGNILQLDDYVAKSGFKDKMQPSAMNTLTAPDGHIYSFPYAGNEMVLLFYNKELFKQAGVDVPQTYDQLLAAVKTFNAKNITPMALFAKEKWPCVALYDILATRLEPAGITKLDKLEAKASDEPYKKAAERLSELVKAGLLQKGATNTNYDQAAALFHEGKAAMFVNGQWEIEAATKALGDKVGYMYYPADSAATIDKTKYAFSGGGGPGGYAVNPKSKNKDLAVKVAEFISLKYAEYKYTQKGSPIVSTKVTKPIEKQFDPLMQQLANDIPKITSMTSFAWGLGNAKVKAALEDATQNLMTSGYTPEQFVKDVDAAIANAKK</sequence>
<dbReference type="Pfam" id="PF01547">
    <property type="entry name" value="SBP_bac_1"/>
    <property type="match status" value="1"/>
</dbReference>
<dbReference type="RefSeq" id="WP_377468490.1">
    <property type="nucleotide sequence ID" value="NZ_JBHLWN010000019.1"/>
</dbReference>
<comment type="caution">
    <text evidence="5">The sequence shown here is derived from an EMBL/GenBank/DDBJ whole genome shotgun (WGS) entry which is preliminary data.</text>
</comment>
<comment type="similarity">
    <text evidence="1">Belongs to the bacterial solute-binding protein 1 family.</text>
</comment>
<dbReference type="PROSITE" id="PS51257">
    <property type="entry name" value="PROKAR_LIPOPROTEIN"/>
    <property type="match status" value="1"/>
</dbReference>
<keyword evidence="6" id="KW-1185">Reference proteome</keyword>
<keyword evidence="3 4" id="KW-0732">Signal</keyword>
<dbReference type="InterPro" id="IPR006059">
    <property type="entry name" value="SBP"/>
</dbReference>
<dbReference type="EMBL" id="JBHLWN010000019">
    <property type="protein sequence ID" value="MFC0211507.1"/>
    <property type="molecule type" value="Genomic_DNA"/>
</dbReference>
<organism evidence="5 6">
    <name type="scientific">Paenibacillus chartarius</name>
    <dbReference type="NCBI Taxonomy" id="747481"/>
    <lineage>
        <taxon>Bacteria</taxon>
        <taxon>Bacillati</taxon>
        <taxon>Bacillota</taxon>
        <taxon>Bacilli</taxon>
        <taxon>Bacillales</taxon>
        <taxon>Paenibacillaceae</taxon>
        <taxon>Paenibacillus</taxon>
    </lineage>
</organism>
<evidence type="ECO:0000256" key="1">
    <source>
        <dbReference type="ARBA" id="ARBA00008520"/>
    </source>
</evidence>
<feature type="chain" id="PRO_5045965769" evidence="4">
    <location>
        <begin position="23"/>
        <end position="447"/>
    </location>
</feature>
<evidence type="ECO:0000256" key="2">
    <source>
        <dbReference type="ARBA" id="ARBA00022448"/>
    </source>
</evidence>
<reference evidence="5 6" key="1">
    <citation type="submission" date="2024-09" db="EMBL/GenBank/DDBJ databases">
        <authorList>
            <person name="Sun Q."/>
            <person name="Mori K."/>
        </authorList>
    </citation>
    <scope>NUCLEOTIDE SEQUENCE [LARGE SCALE GENOMIC DNA]</scope>
    <source>
        <strain evidence="5 6">CCM 7759</strain>
    </source>
</reference>
<name>A0ABV6DFU6_9BACL</name>
<accession>A0ABV6DFU6</accession>
<evidence type="ECO:0000256" key="4">
    <source>
        <dbReference type="SAM" id="SignalP"/>
    </source>
</evidence>
<dbReference type="Proteomes" id="UP001589776">
    <property type="component" value="Unassembled WGS sequence"/>
</dbReference>
<dbReference type="PANTHER" id="PTHR30061">
    <property type="entry name" value="MALTOSE-BINDING PERIPLASMIC PROTEIN"/>
    <property type="match status" value="1"/>
</dbReference>
<evidence type="ECO:0000313" key="5">
    <source>
        <dbReference type="EMBL" id="MFC0211507.1"/>
    </source>
</evidence>
<evidence type="ECO:0000313" key="6">
    <source>
        <dbReference type="Proteomes" id="UP001589776"/>
    </source>
</evidence>
<proteinExistence type="inferred from homology"/>
<dbReference type="SUPFAM" id="SSF53850">
    <property type="entry name" value="Periplasmic binding protein-like II"/>
    <property type="match status" value="1"/>
</dbReference>
<keyword evidence="2" id="KW-0813">Transport</keyword>
<protein>
    <submittedName>
        <fullName evidence="5">ABC transporter substrate-binding protein</fullName>
    </submittedName>
</protein>
<dbReference type="Gene3D" id="3.40.190.10">
    <property type="entry name" value="Periplasmic binding protein-like II"/>
    <property type="match status" value="2"/>
</dbReference>
<gene>
    <name evidence="5" type="ORF">ACFFK0_03420</name>
</gene>
<evidence type="ECO:0000256" key="3">
    <source>
        <dbReference type="ARBA" id="ARBA00022729"/>
    </source>
</evidence>
<dbReference type="PANTHER" id="PTHR30061:SF50">
    <property type="entry name" value="MALTOSE_MALTODEXTRIN-BINDING PERIPLASMIC PROTEIN"/>
    <property type="match status" value="1"/>
</dbReference>
<feature type="signal peptide" evidence="4">
    <location>
        <begin position="1"/>
        <end position="22"/>
    </location>
</feature>